<evidence type="ECO:0000259" key="7">
    <source>
        <dbReference type="PROSITE" id="PS50850"/>
    </source>
</evidence>
<feature type="transmembrane region" description="Helical" evidence="6">
    <location>
        <begin position="162"/>
        <end position="180"/>
    </location>
</feature>
<protein>
    <submittedName>
        <fullName evidence="8">Predicted arabinose efflux permease, MFS family</fullName>
    </submittedName>
</protein>
<dbReference type="Proteomes" id="UP000199289">
    <property type="component" value="Unassembled WGS sequence"/>
</dbReference>
<evidence type="ECO:0000313" key="8">
    <source>
        <dbReference type="EMBL" id="SDQ72835.1"/>
    </source>
</evidence>
<dbReference type="InterPro" id="IPR050189">
    <property type="entry name" value="MFS_Efflux_Transporters"/>
</dbReference>
<dbReference type="PANTHER" id="PTHR43124">
    <property type="entry name" value="PURINE EFFLUX PUMP PBUE"/>
    <property type="match status" value="1"/>
</dbReference>
<evidence type="ECO:0000256" key="4">
    <source>
        <dbReference type="ARBA" id="ARBA00022989"/>
    </source>
</evidence>
<dbReference type="PROSITE" id="PS50850">
    <property type="entry name" value="MFS"/>
    <property type="match status" value="1"/>
</dbReference>
<dbReference type="InterPro" id="IPR020846">
    <property type="entry name" value="MFS_dom"/>
</dbReference>
<evidence type="ECO:0000313" key="9">
    <source>
        <dbReference type="Proteomes" id="UP000199289"/>
    </source>
</evidence>
<proteinExistence type="predicted"/>
<name>A0A1H1D8E9_9EURY</name>
<dbReference type="InterPro" id="IPR011701">
    <property type="entry name" value="MFS"/>
</dbReference>
<dbReference type="GO" id="GO:0005886">
    <property type="term" value="C:plasma membrane"/>
    <property type="evidence" value="ECO:0007669"/>
    <property type="project" value="UniProtKB-SubCell"/>
</dbReference>
<feature type="transmembrane region" description="Helical" evidence="6">
    <location>
        <begin position="201"/>
        <end position="224"/>
    </location>
</feature>
<evidence type="ECO:0000256" key="2">
    <source>
        <dbReference type="ARBA" id="ARBA00022475"/>
    </source>
</evidence>
<evidence type="ECO:0000256" key="3">
    <source>
        <dbReference type="ARBA" id="ARBA00022692"/>
    </source>
</evidence>
<feature type="transmembrane region" description="Helical" evidence="6">
    <location>
        <begin position="379"/>
        <end position="402"/>
    </location>
</feature>
<keyword evidence="3 6" id="KW-0812">Transmembrane</keyword>
<evidence type="ECO:0000256" key="5">
    <source>
        <dbReference type="ARBA" id="ARBA00023136"/>
    </source>
</evidence>
<dbReference type="Gene3D" id="1.20.1250.20">
    <property type="entry name" value="MFS general substrate transporter like domains"/>
    <property type="match status" value="2"/>
</dbReference>
<evidence type="ECO:0000256" key="1">
    <source>
        <dbReference type="ARBA" id="ARBA00004651"/>
    </source>
</evidence>
<feature type="transmembrane region" description="Helical" evidence="6">
    <location>
        <begin position="330"/>
        <end position="351"/>
    </location>
</feature>
<sequence>MSRGRLFGTLCSLVLLVNLARVVFAPLLEELIDVFAIGEGTAGLIVTLVWVGSALLRIPTGWLLTRVPRHRVVLGTGVVLTAAATFTAFADSVLTVAVGALSMGLASGAYFVSANPLVSELYPARVGRAMGIHGMSSQLAAVLAAPFVTLVLAVFVNWRATFVCIGVAAFVATLVFYRTAERADLPEAGARDRDLFGAARSEWRVVLVGVAIIGCTGFVWQGLFNFYELYMVTKGLESSTAKNMLTVVFAAGVPAFFVSGRLADRLPRVPYLLSILVAFVAGVLILTRTTGLIPLALVTAFVGYTIHSLFPALDTYMLDTLPDENRSSAYAVYSGCMMVIQAGGSSVVGALREGEAAYEFVVAAASHVPFLPALPAGGLAYDAIFSTFALGLAVVVGTLLVLQRAGRLPQ</sequence>
<feature type="transmembrane region" description="Helical" evidence="6">
    <location>
        <begin position="269"/>
        <end position="286"/>
    </location>
</feature>
<feature type="transmembrane region" description="Helical" evidence="6">
    <location>
        <begin position="32"/>
        <end position="51"/>
    </location>
</feature>
<dbReference type="EMBL" id="FNKQ01000003">
    <property type="protein sequence ID" value="SDQ72835.1"/>
    <property type="molecule type" value="Genomic_DNA"/>
</dbReference>
<organism evidence="8 9">
    <name type="scientific">Halopelagius longus</name>
    <dbReference type="NCBI Taxonomy" id="1236180"/>
    <lineage>
        <taxon>Archaea</taxon>
        <taxon>Methanobacteriati</taxon>
        <taxon>Methanobacteriota</taxon>
        <taxon>Stenosarchaea group</taxon>
        <taxon>Halobacteria</taxon>
        <taxon>Halobacteriales</taxon>
        <taxon>Haloferacaceae</taxon>
    </lineage>
</organism>
<dbReference type="Pfam" id="PF07690">
    <property type="entry name" value="MFS_1"/>
    <property type="match status" value="1"/>
</dbReference>
<accession>A0A1H1D8E9</accession>
<keyword evidence="4 6" id="KW-1133">Transmembrane helix</keyword>
<feature type="domain" description="Major facilitator superfamily (MFS) profile" evidence="7">
    <location>
        <begin position="6"/>
        <end position="409"/>
    </location>
</feature>
<keyword evidence="2" id="KW-1003">Cell membrane</keyword>
<dbReference type="PANTHER" id="PTHR43124:SF3">
    <property type="entry name" value="CHLORAMPHENICOL EFFLUX PUMP RV0191"/>
    <property type="match status" value="1"/>
</dbReference>
<dbReference type="SUPFAM" id="SSF103473">
    <property type="entry name" value="MFS general substrate transporter"/>
    <property type="match status" value="1"/>
</dbReference>
<feature type="transmembrane region" description="Helical" evidence="6">
    <location>
        <begin position="292"/>
        <end position="310"/>
    </location>
</feature>
<reference evidence="9" key="1">
    <citation type="submission" date="2016-10" db="EMBL/GenBank/DDBJ databases">
        <authorList>
            <person name="Varghese N."/>
            <person name="Submissions S."/>
        </authorList>
    </citation>
    <scope>NUCLEOTIDE SEQUENCE [LARGE SCALE GENOMIC DNA]</scope>
    <source>
        <strain evidence="9">CGMCC 1.12397</strain>
    </source>
</reference>
<comment type="subcellular location">
    <subcellularLocation>
        <location evidence="1">Cell membrane</location>
        <topology evidence="1">Multi-pass membrane protein</topology>
    </subcellularLocation>
</comment>
<feature type="transmembrane region" description="Helical" evidence="6">
    <location>
        <begin position="139"/>
        <end position="156"/>
    </location>
</feature>
<dbReference type="AlphaFoldDB" id="A0A1H1D8E9"/>
<evidence type="ECO:0000256" key="6">
    <source>
        <dbReference type="SAM" id="Phobius"/>
    </source>
</evidence>
<dbReference type="InterPro" id="IPR036259">
    <property type="entry name" value="MFS_trans_sf"/>
</dbReference>
<keyword evidence="5 6" id="KW-0472">Membrane</keyword>
<gene>
    <name evidence="8" type="ORF">SAMN05216278_2286</name>
</gene>
<feature type="transmembrane region" description="Helical" evidence="6">
    <location>
        <begin position="96"/>
        <end position="118"/>
    </location>
</feature>
<feature type="transmembrane region" description="Helical" evidence="6">
    <location>
        <begin position="244"/>
        <end position="262"/>
    </location>
</feature>
<dbReference type="GO" id="GO:0022857">
    <property type="term" value="F:transmembrane transporter activity"/>
    <property type="evidence" value="ECO:0007669"/>
    <property type="project" value="InterPro"/>
</dbReference>